<name>A0A4V2NWN9_9ACTN</name>
<evidence type="ECO:0000313" key="1">
    <source>
        <dbReference type="EMBL" id="TCJ18122.1"/>
    </source>
</evidence>
<keyword evidence="2" id="KW-1185">Reference proteome</keyword>
<organism evidence="1 2">
    <name type="scientific">Rubrobacter taiwanensis</name>
    <dbReference type="NCBI Taxonomy" id="185139"/>
    <lineage>
        <taxon>Bacteria</taxon>
        <taxon>Bacillati</taxon>
        <taxon>Actinomycetota</taxon>
        <taxon>Rubrobacteria</taxon>
        <taxon>Rubrobacterales</taxon>
        <taxon>Rubrobacteraceae</taxon>
        <taxon>Rubrobacter</taxon>
    </lineage>
</organism>
<protein>
    <submittedName>
        <fullName evidence="1">Uncharacterized protein</fullName>
    </submittedName>
</protein>
<accession>A0A4V2NWN9</accession>
<dbReference type="RefSeq" id="WP_165874213.1">
    <property type="nucleotide sequence ID" value="NZ_SKBU01000013.1"/>
</dbReference>
<dbReference type="EMBL" id="SKBU01000013">
    <property type="protein sequence ID" value="TCJ18122.1"/>
    <property type="molecule type" value="Genomic_DNA"/>
</dbReference>
<proteinExistence type="predicted"/>
<dbReference type="Proteomes" id="UP000295244">
    <property type="component" value="Unassembled WGS sequence"/>
</dbReference>
<gene>
    <name evidence="1" type="ORF">E0L93_06820</name>
</gene>
<sequence>MACPDRWRLVVPRQGLVVRLNGRDLDTPEGEYLPAVRPYGVSAMAWALWREVPGLSLGPAVALARRVRREGEGEVLLAGRWRAERVSLALRVRHGLLSRAEPVLERPGRDACGVE</sequence>
<comment type="caution">
    <text evidence="1">The sequence shown here is derived from an EMBL/GenBank/DDBJ whole genome shotgun (WGS) entry which is preliminary data.</text>
</comment>
<dbReference type="AlphaFoldDB" id="A0A4V2NWN9"/>
<evidence type="ECO:0000313" key="2">
    <source>
        <dbReference type="Proteomes" id="UP000295244"/>
    </source>
</evidence>
<reference evidence="1 2" key="1">
    <citation type="submission" date="2019-03" db="EMBL/GenBank/DDBJ databases">
        <title>Whole genome sequence of a novel Rubrobacter taiwanensis strain, isolated from Yellowstone National Park.</title>
        <authorList>
            <person name="Freed S."/>
            <person name="Ramaley R.F."/>
            <person name="Kyndt J.A."/>
        </authorList>
    </citation>
    <scope>NUCLEOTIDE SEQUENCE [LARGE SCALE GENOMIC DNA]</scope>
    <source>
        <strain evidence="1 2">Yellowstone</strain>
    </source>
</reference>